<dbReference type="EMBL" id="ML170265">
    <property type="protein sequence ID" value="TDL15707.1"/>
    <property type="molecule type" value="Genomic_DNA"/>
</dbReference>
<dbReference type="GO" id="GO:0005634">
    <property type="term" value="C:nucleus"/>
    <property type="evidence" value="ECO:0007669"/>
    <property type="project" value="UniProtKB-SubCell"/>
</dbReference>
<evidence type="ECO:0000256" key="2">
    <source>
        <dbReference type="ARBA" id="ARBA00022723"/>
    </source>
</evidence>
<dbReference type="VEuPathDB" id="FungiDB:BD410DRAFT_732286"/>
<evidence type="ECO:0000256" key="3">
    <source>
        <dbReference type="ARBA" id="ARBA00022771"/>
    </source>
</evidence>
<dbReference type="OrthoDB" id="3247971at2759"/>
<dbReference type="PANTHER" id="PTHR46481:SF10">
    <property type="entry name" value="ZINC FINGER BED DOMAIN-CONTAINING PROTEIN 39"/>
    <property type="match status" value="1"/>
</dbReference>
<dbReference type="Proteomes" id="UP000294933">
    <property type="component" value="Unassembled WGS sequence"/>
</dbReference>
<gene>
    <name evidence="6" type="ORF">BD410DRAFT_732286</name>
</gene>
<dbReference type="GO" id="GO:0008270">
    <property type="term" value="F:zinc ion binding"/>
    <property type="evidence" value="ECO:0007669"/>
    <property type="project" value="UniProtKB-KW"/>
</dbReference>
<keyword evidence="2" id="KW-0479">Metal-binding</keyword>
<comment type="subcellular location">
    <subcellularLocation>
        <location evidence="1">Nucleus</location>
    </subcellularLocation>
</comment>
<keyword evidence="3" id="KW-0863">Zinc-finger</keyword>
<keyword evidence="5" id="KW-0539">Nucleus</keyword>
<dbReference type="AlphaFoldDB" id="A0A4Y7PJZ2"/>
<evidence type="ECO:0000256" key="5">
    <source>
        <dbReference type="ARBA" id="ARBA00023242"/>
    </source>
</evidence>
<evidence type="ECO:0000256" key="1">
    <source>
        <dbReference type="ARBA" id="ARBA00004123"/>
    </source>
</evidence>
<organism evidence="6 7">
    <name type="scientific">Rickenella mellea</name>
    <dbReference type="NCBI Taxonomy" id="50990"/>
    <lineage>
        <taxon>Eukaryota</taxon>
        <taxon>Fungi</taxon>
        <taxon>Dikarya</taxon>
        <taxon>Basidiomycota</taxon>
        <taxon>Agaricomycotina</taxon>
        <taxon>Agaricomycetes</taxon>
        <taxon>Hymenochaetales</taxon>
        <taxon>Rickenellaceae</taxon>
        <taxon>Rickenella</taxon>
    </lineage>
</organism>
<sequence>MDTWQSDVYNHFKSPPKIIEVDGEVRYKFICAKENNTSESIFVTRARHDNSTSNLKRHVDECSPDDARATKILKDFLGGSTYNKAKFRFMMAIWIARRHHPFLISEDPELQAMFLMLCSKVDLPSRFTVSRDIKEIFAMSCVAVAKLLTNTPRSLHAGINGWTSPNII</sequence>
<evidence type="ECO:0000313" key="6">
    <source>
        <dbReference type="EMBL" id="TDL15707.1"/>
    </source>
</evidence>
<name>A0A4Y7PJZ2_9AGAM</name>
<keyword evidence="7" id="KW-1185">Reference proteome</keyword>
<proteinExistence type="predicted"/>
<keyword evidence="4" id="KW-0862">Zinc</keyword>
<dbReference type="InterPro" id="IPR052035">
    <property type="entry name" value="ZnF_BED_domain_contain"/>
</dbReference>
<dbReference type="PANTHER" id="PTHR46481">
    <property type="entry name" value="ZINC FINGER BED DOMAIN-CONTAINING PROTEIN 4"/>
    <property type="match status" value="1"/>
</dbReference>
<accession>A0A4Y7PJZ2</accession>
<protein>
    <submittedName>
        <fullName evidence="6">Uncharacterized protein</fullName>
    </submittedName>
</protein>
<reference evidence="6 7" key="1">
    <citation type="submission" date="2018-06" db="EMBL/GenBank/DDBJ databases">
        <title>A transcriptomic atlas of mushroom development highlights an independent origin of complex multicellularity.</title>
        <authorList>
            <consortium name="DOE Joint Genome Institute"/>
            <person name="Krizsan K."/>
            <person name="Almasi E."/>
            <person name="Merenyi Z."/>
            <person name="Sahu N."/>
            <person name="Viragh M."/>
            <person name="Koszo T."/>
            <person name="Mondo S."/>
            <person name="Kiss B."/>
            <person name="Balint B."/>
            <person name="Kues U."/>
            <person name="Barry K."/>
            <person name="Hegedus J.C."/>
            <person name="Henrissat B."/>
            <person name="Johnson J."/>
            <person name="Lipzen A."/>
            <person name="Ohm R."/>
            <person name="Nagy I."/>
            <person name="Pangilinan J."/>
            <person name="Yan J."/>
            <person name="Xiong Y."/>
            <person name="Grigoriev I.V."/>
            <person name="Hibbett D.S."/>
            <person name="Nagy L.G."/>
        </authorList>
    </citation>
    <scope>NUCLEOTIDE SEQUENCE [LARGE SCALE GENOMIC DNA]</scope>
    <source>
        <strain evidence="6 7">SZMC22713</strain>
    </source>
</reference>
<evidence type="ECO:0000256" key="4">
    <source>
        <dbReference type="ARBA" id="ARBA00022833"/>
    </source>
</evidence>
<evidence type="ECO:0000313" key="7">
    <source>
        <dbReference type="Proteomes" id="UP000294933"/>
    </source>
</evidence>